<evidence type="ECO:0000313" key="11">
    <source>
        <dbReference type="Proteomes" id="UP001145050"/>
    </source>
</evidence>
<reference evidence="10" key="1">
    <citation type="submission" date="2022-06" db="EMBL/GenBank/DDBJ databases">
        <title>Aquibacillus sp. a new bacterium isolated from soil saline samples.</title>
        <authorList>
            <person name="Galisteo C."/>
            <person name="De La Haba R."/>
            <person name="Sanchez-Porro C."/>
            <person name="Ventosa A."/>
        </authorList>
    </citation>
    <scope>NUCLEOTIDE SEQUENCE</scope>
    <source>
        <strain evidence="10">3ASR75-11</strain>
    </source>
</reference>
<comment type="function">
    <text evidence="7">Transfers an acetyl group from acetyl-CoA to L-homoserine, forming acetyl-L-homoserine.</text>
</comment>
<organism evidence="10 11">
    <name type="scientific">Terrihalobacillus insolitus</name>
    <dbReference type="NCBI Taxonomy" id="2950438"/>
    <lineage>
        <taxon>Bacteria</taxon>
        <taxon>Bacillati</taxon>
        <taxon>Bacillota</taxon>
        <taxon>Bacilli</taxon>
        <taxon>Bacillales</taxon>
        <taxon>Bacillaceae</taxon>
        <taxon>Terrihalobacillus</taxon>
    </lineage>
</organism>
<dbReference type="InterPro" id="IPR029058">
    <property type="entry name" value="AB_hydrolase_fold"/>
</dbReference>
<accession>A0A9X4AKN8</accession>
<keyword evidence="2 7" id="KW-0963">Cytoplasm</keyword>
<comment type="similarity">
    <text evidence="7">Belongs to the AB hydrolase superfamily. MetX family.</text>
</comment>
<dbReference type="PANTHER" id="PTHR32268:SF11">
    <property type="entry name" value="HOMOSERINE O-ACETYLTRANSFERASE"/>
    <property type="match status" value="1"/>
</dbReference>
<keyword evidence="11" id="KW-1185">Reference proteome</keyword>
<evidence type="ECO:0000256" key="5">
    <source>
        <dbReference type="ARBA" id="ARBA00023167"/>
    </source>
</evidence>
<feature type="domain" description="AB hydrolase-1" evidence="9">
    <location>
        <begin position="41"/>
        <end position="324"/>
    </location>
</feature>
<keyword evidence="3 7" id="KW-0028">Amino-acid biosynthesis</keyword>
<evidence type="ECO:0000259" key="9">
    <source>
        <dbReference type="Pfam" id="PF00561"/>
    </source>
</evidence>
<comment type="caution">
    <text evidence="7">Lacks conserved residue(s) required for the propagation of feature annotation.</text>
</comment>
<dbReference type="GO" id="GO:0005737">
    <property type="term" value="C:cytoplasm"/>
    <property type="evidence" value="ECO:0007669"/>
    <property type="project" value="UniProtKB-SubCell"/>
</dbReference>
<dbReference type="EC" id="2.3.1.31" evidence="7"/>
<dbReference type="InterPro" id="IPR000073">
    <property type="entry name" value="AB_hydrolase_1"/>
</dbReference>
<comment type="catalytic activity">
    <reaction evidence="7">
        <text>L-homoserine + acetyl-CoA = O-acetyl-L-homoserine + CoA</text>
        <dbReference type="Rhea" id="RHEA:13701"/>
        <dbReference type="ChEBI" id="CHEBI:57287"/>
        <dbReference type="ChEBI" id="CHEBI:57288"/>
        <dbReference type="ChEBI" id="CHEBI:57476"/>
        <dbReference type="ChEBI" id="CHEBI:57716"/>
        <dbReference type="EC" id="2.3.1.31"/>
    </reaction>
</comment>
<feature type="active site" evidence="7 8">
    <location>
        <position position="307"/>
    </location>
</feature>
<comment type="pathway">
    <text evidence="7">Amino-acid biosynthesis; L-methionine biosynthesis via de novo pathway; O-acetyl-L-homoserine from L-homoserine: step 1/1.</text>
</comment>
<dbReference type="GO" id="GO:0004414">
    <property type="term" value="F:homoserine O-acetyltransferase activity"/>
    <property type="evidence" value="ECO:0007669"/>
    <property type="project" value="UniProtKB-UniRule"/>
</dbReference>
<dbReference type="Gene3D" id="3.40.50.1820">
    <property type="entry name" value="alpha/beta hydrolase"/>
    <property type="match status" value="1"/>
</dbReference>
<feature type="active site" evidence="7 8">
    <location>
        <position position="340"/>
    </location>
</feature>
<comment type="caution">
    <text evidence="10">The sequence shown here is derived from an EMBL/GenBank/DDBJ whole genome shotgun (WGS) entry which is preliminary data.</text>
</comment>
<dbReference type="GO" id="GO:0009092">
    <property type="term" value="P:homoserine metabolic process"/>
    <property type="evidence" value="ECO:0007669"/>
    <property type="project" value="TreeGrafter"/>
</dbReference>
<dbReference type="PIRSF" id="PIRSF000443">
    <property type="entry name" value="Homoser_Ac_trans"/>
    <property type="match status" value="1"/>
</dbReference>
<evidence type="ECO:0000256" key="3">
    <source>
        <dbReference type="ARBA" id="ARBA00022605"/>
    </source>
</evidence>
<proteinExistence type="inferred from homology"/>
<dbReference type="Gene3D" id="1.10.1740.110">
    <property type="match status" value="1"/>
</dbReference>
<keyword evidence="4 7" id="KW-0808">Transferase</keyword>
<sequence>MTVASPSKTGNVTIGSLQLESGKVLQDVSLAYERSGSLDAPVILVCHALTGNQYAVGTDDTPGWWAGLINQGSYIDTNKYQVISFNVLGGCDGSTGPLSENPETGKPYKGDFPFLTIRDMVNAQYEALQRLGITHLKAVLGGSLGGMQVMEWGILYPDMMDVIFPIAATPYLSDYAIAFNNIARVAITSDPNWNNGQYSHDSLPESGLSIARMIGMITYRTDNLFNDRFSREQTETGIGESHKEATYQIESYLNYQGKKIAQRFDPNSYLYLLRAMDSHDIGRGRGGWQQALSLIRSPIVAIGFEGDLLYPPSKLELLTNEANQRGGKADFHKVNTRFGHDGFLVEFENWGNLIQNQLNE</sequence>
<dbReference type="Proteomes" id="UP001145050">
    <property type="component" value="Unassembled WGS sequence"/>
</dbReference>
<dbReference type="HAMAP" id="MF_00296">
    <property type="entry name" value="MetX_acyltransf"/>
    <property type="match status" value="1"/>
</dbReference>
<evidence type="ECO:0000256" key="6">
    <source>
        <dbReference type="ARBA" id="ARBA00023315"/>
    </source>
</evidence>
<evidence type="ECO:0000256" key="8">
    <source>
        <dbReference type="PIRSR" id="PIRSR000443-1"/>
    </source>
</evidence>
<dbReference type="FunFam" id="1.10.1740.110:FF:000001">
    <property type="entry name" value="Homoserine O-acetyltransferase"/>
    <property type="match status" value="1"/>
</dbReference>
<feature type="active site" description="Nucleophile" evidence="7 8">
    <location>
        <position position="143"/>
    </location>
</feature>
<feature type="binding site" evidence="7">
    <location>
        <position position="212"/>
    </location>
    <ligand>
        <name>substrate</name>
    </ligand>
</feature>
<evidence type="ECO:0000256" key="4">
    <source>
        <dbReference type="ARBA" id="ARBA00022679"/>
    </source>
</evidence>
<comment type="subunit">
    <text evidence="1 7">Homodimer.</text>
</comment>
<protein>
    <recommendedName>
        <fullName evidence="7">Homoserine O-acetyltransferase</fullName>
        <shortName evidence="7">HAT</shortName>
        <ecNumber evidence="7">2.3.1.31</ecNumber>
    </recommendedName>
    <alternativeName>
        <fullName evidence="7">Homoserine transacetylase</fullName>
        <shortName evidence="7">HTA</shortName>
    </alternativeName>
</protein>
<dbReference type="NCBIfam" id="NF001209">
    <property type="entry name" value="PRK00175.1"/>
    <property type="match status" value="1"/>
</dbReference>
<dbReference type="InterPro" id="IPR008220">
    <property type="entry name" value="HAT_MetX-like"/>
</dbReference>
<comment type="subcellular location">
    <subcellularLocation>
        <location evidence="7">Cytoplasm</location>
    </subcellularLocation>
</comment>
<evidence type="ECO:0000313" key="10">
    <source>
        <dbReference type="EMBL" id="MDC3423024.1"/>
    </source>
</evidence>
<dbReference type="SUPFAM" id="SSF53474">
    <property type="entry name" value="alpha/beta-Hydrolases"/>
    <property type="match status" value="1"/>
</dbReference>
<evidence type="ECO:0000256" key="7">
    <source>
        <dbReference type="HAMAP-Rule" id="MF_00296"/>
    </source>
</evidence>
<evidence type="ECO:0000256" key="1">
    <source>
        <dbReference type="ARBA" id="ARBA00011738"/>
    </source>
</evidence>
<feature type="binding site" evidence="7">
    <location>
        <position position="341"/>
    </location>
    <ligand>
        <name>substrate</name>
    </ligand>
</feature>
<gene>
    <name evidence="7" type="primary">metXA</name>
    <name evidence="10" type="ORF">NC797_00700</name>
</gene>
<dbReference type="GO" id="GO:0009086">
    <property type="term" value="P:methionine biosynthetic process"/>
    <property type="evidence" value="ECO:0007669"/>
    <property type="project" value="UniProtKB-UniRule"/>
</dbReference>
<dbReference type="AlphaFoldDB" id="A0A9X4AKN8"/>
<evidence type="ECO:0000256" key="2">
    <source>
        <dbReference type="ARBA" id="ARBA00022490"/>
    </source>
</evidence>
<keyword evidence="6 7" id="KW-0012">Acyltransferase</keyword>
<name>A0A9X4AKN8_9BACI</name>
<dbReference type="NCBIfam" id="TIGR01392">
    <property type="entry name" value="homoserO_Ac_trn"/>
    <property type="match status" value="1"/>
</dbReference>
<keyword evidence="5 7" id="KW-0486">Methionine biosynthesis</keyword>
<dbReference type="Pfam" id="PF00561">
    <property type="entry name" value="Abhydrolase_1"/>
    <property type="match status" value="1"/>
</dbReference>
<dbReference type="EMBL" id="JAMQKB010000001">
    <property type="protein sequence ID" value="MDC3423024.1"/>
    <property type="molecule type" value="Genomic_DNA"/>
</dbReference>
<dbReference type="PANTHER" id="PTHR32268">
    <property type="entry name" value="HOMOSERINE O-ACETYLTRANSFERASE"/>
    <property type="match status" value="1"/>
</dbReference>